<dbReference type="InterPro" id="IPR011102">
    <property type="entry name" value="Sig_transdc_His_kinase_HWE"/>
</dbReference>
<keyword evidence="8" id="KW-0812">Transmembrane</keyword>
<evidence type="ECO:0000256" key="2">
    <source>
        <dbReference type="ARBA" id="ARBA00012438"/>
    </source>
</evidence>
<keyword evidence="8" id="KW-0472">Membrane</keyword>
<dbReference type="InterPro" id="IPR036890">
    <property type="entry name" value="HATPase_C_sf"/>
</dbReference>
<comment type="catalytic activity">
    <reaction evidence="1">
        <text>ATP + protein L-histidine = ADP + protein N-phospho-L-histidine.</text>
        <dbReference type="EC" id="2.7.13.3"/>
    </reaction>
</comment>
<dbReference type="RefSeq" id="WP_331372910.1">
    <property type="nucleotide sequence ID" value="NZ_CP133148.1"/>
</dbReference>
<dbReference type="SUPFAM" id="SSF55874">
    <property type="entry name" value="ATPase domain of HSP90 chaperone/DNA topoisomerase II/histidine kinase"/>
    <property type="match status" value="1"/>
</dbReference>
<evidence type="ECO:0000313" key="11">
    <source>
        <dbReference type="Proteomes" id="UP001432360"/>
    </source>
</evidence>
<proteinExistence type="predicted"/>
<evidence type="ECO:0000259" key="9">
    <source>
        <dbReference type="SMART" id="SM00911"/>
    </source>
</evidence>
<keyword evidence="5" id="KW-0547">Nucleotide-binding</keyword>
<evidence type="ECO:0000256" key="8">
    <source>
        <dbReference type="SAM" id="Phobius"/>
    </source>
</evidence>
<keyword evidence="6 10" id="KW-0418">Kinase</keyword>
<accession>A0ABZ2BC84</accession>
<dbReference type="PANTHER" id="PTHR41523">
    <property type="entry name" value="TWO-COMPONENT SYSTEM SENSOR PROTEIN"/>
    <property type="match status" value="1"/>
</dbReference>
<feature type="transmembrane region" description="Helical" evidence="8">
    <location>
        <begin position="295"/>
        <end position="320"/>
    </location>
</feature>
<evidence type="ECO:0000256" key="6">
    <source>
        <dbReference type="ARBA" id="ARBA00022777"/>
    </source>
</evidence>
<dbReference type="EC" id="2.7.13.3" evidence="2"/>
<dbReference type="Gene3D" id="3.30.565.10">
    <property type="entry name" value="Histidine kinase-like ATPase, C-terminal domain"/>
    <property type="match status" value="1"/>
</dbReference>
<dbReference type="EMBL" id="CP133148">
    <property type="protein sequence ID" value="WVT03702.1"/>
    <property type="molecule type" value="Genomic_DNA"/>
</dbReference>
<name>A0ABZ2BC84_9HYPH</name>
<dbReference type="Proteomes" id="UP001432360">
    <property type="component" value="Chromosome"/>
</dbReference>
<dbReference type="Pfam" id="PF07536">
    <property type="entry name" value="HWE_HK"/>
    <property type="match status" value="1"/>
</dbReference>
<reference evidence="10" key="1">
    <citation type="submission" date="2023-08" db="EMBL/GenBank/DDBJ databases">
        <title>Complete genome sequence of Sinorhizobium chiapanecum ITTG S70 isolated from Acaciella angustissima nodules in Chiapas-Mexico.</title>
        <authorList>
            <person name="Rincon-Rosales R."/>
            <person name="Rogel M.A."/>
            <person name="Rincon-Medina C.I."/>
            <person name="Guerrero G."/>
            <person name="Manzano-Gomez L.A."/>
            <person name="Lopez-Lopez A."/>
            <person name="Rincon Molina F.A."/>
            <person name="Martinez-Romero E."/>
        </authorList>
    </citation>
    <scope>NUCLEOTIDE SEQUENCE</scope>
    <source>
        <strain evidence="10">ITTG S70</strain>
    </source>
</reference>
<gene>
    <name evidence="10" type="ORF">RB548_19870</name>
</gene>
<keyword evidence="4" id="KW-0808">Transferase</keyword>
<dbReference type="PANTHER" id="PTHR41523:SF7">
    <property type="entry name" value="HISTIDINE KINASE"/>
    <property type="match status" value="1"/>
</dbReference>
<evidence type="ECO:0000256" key="4">
    <source>
        <dbReference type="ARBA" id="ARBA00022679"/>
    </source>
</evidence>
<keyword evidence="3" id="KW-0597">Phosphoprotein</keyword>
<evidence type="ECO:0000256" key="5">
    <source>
        <dbReference type="ARBA" id="ARBA00022741"/>
    </source>
</evidence>
<dbReference type="GO" id="GO:0016301">
    <property type="term" value="F:kinase activity"/>
    <property type="evidence" value="ECO:0007669"/>
    <property type="project" value="UniProtKB-KW"/>
</dbReference>
<dbReference type="SMART" id="SM00911">
    <property type="entry name" value="HWE_HK"/>
    <property type="match status" value="1"/>
</dbReference>
<feature type="domain" description="Signal transduction histidine kinase HWE region" evidence="9">
    <location>
        <begin position="377"/>
        <end position="459"/>
    </location>
</feature>
<feature type="transmembrane region" description="Helical" evidence="8">
    <location>
        <begin position="34"/>
        <end position="55"/>
    </location>
</feature>
<sequence length="579" mass="62274">MTGVSEKDHGEASRGGLQAAAAFVRDRLRRPFSFYLISLLLVAIIPSFIFSFVILKRSLDAQEQVVTSLLKASTGSVARIVEREVEGMLTTLKVLSTSNAMELRDMRAFYNRASVALADTDSSLVVIDRSHNQRLNTRLPFGAPLGPASDPESIELAFKSKGPLVSGVFFDNTDGRWAFNVYLPVRLPTGESYLLALTQDAGGMAKAVNRDTLSPGWNAALVDGSGKVIVSSDAVVKPGDAFFLEKLPAISIGVANISESGADYRVATEFSVVTGWRIVAWAPRAVVDAPIMWSFLWLSLGGIIFASLAVAGSLTIARLLSQGVKLLAMDARRLGAGEPIKPRRYMITEVEDVSSAFTQAAAARTKAEGEIRFLMREVAHRSKNQLTVIQSMLNQSATSTGSASEFAEAFRKRIAGLARSTDLMVANAALGVDFRELAQDQLQPFAPDDPQRIVLNGPHIRLETQVAQMLGMALHELATNATKHGALANATGVIRLDWSVSDGMIAIRWREEGADIAAPPEQASGRAAGRTGFGTVVLERMLGMALGAELERAMHPDGIEWTIRIPRGGRSDVPAETGS</sequence>
<evidence type="ECO:0000256" key="7">
    <source>
        <dbReference type="ARBA" id="ARBA00022840"/>
    </source>
</evidence>
<keyword evidence="7" id="KW-0067">ATP-binding</keyword>
<evidence type="ECO:0000313" key="10">
    <source>
        <dbReference type="EMBL" id="WVT03702.1"/>
    </source>
</evidence>
<evidence type="ECO:0000256" key="3">
    <source>
        <dbReference type="ARBA" id="ARBA00022553"/>
    </source>
</evidence>
<keyword evidence="8" id="KW-1133">Transmembrane helix</keyword>
<keyword evidence="11" id="KW-1185">Reference proteome</keyword>
<protein>
    <recommendedName>
        <fullName evidence="2">histidine kinase</fullName>
        <ecNumber evidence="2">2.7.13.3</ecNumber>
    </recommendedName>
</protein>
<organism evidence="10 11">
    <name type="scientific">Sinorhizobium chiapasense</name>
    <dbReference type="NCBI Taxonomy" id="501572"/>
    <lineage>
        <taxon>Bacteria</taxon>
        <taxon>Pseudomonadati</taxon>
        <taxon>Pseudomonadota</taxon>
        <taxon>Alphaproteobacteria</taxon>
        <taxon>Hyphomicrobiales</taxon>
        <taxon>Rhizobiaceae</taxon>
        <taxon>Sinorhizobium/Ensifer group</taxon>
        <taxon>Sinorhizobium</taxon>
    </lineage>
</organism>
<evidence type="ECO:0000256" key="1">
    <source>
        <dbReference type="ARBA" id="ARBA00000085"/>
    </source>
</evidence>